<evidence type="ECO:0000313" key="14">
    <source>
        <dbReference type="EMBL" id="KAL3319484.1"/>
    </source>
</evidence>
<dbReference type="SUPFAM" id="SSF48479">
    <property type="entry name" value="Cytochrome c oxidase subunit E"/>
    <property type="match status" value="1"/>
</dbReference>
<evidence type="ECO:0000256" key="10">
    <source>
        <dbReference type="ARBA" id="ARBA00023128"/>
    </source>
</evidence>
<dbReference type="GO" id="GO:0045277">
    <property type="term" value="C:respiratory chain complex IV"/>
    <property type="evidence" value="ECO:0007669"/>
    <property type="project" value="UniProtKB-UniRule"/>
</dbReference>
<keyword evidence="5 13" id="KW-0349">Heme</keyword>
<organism evidence="14 15">
    <name type="scientific">Cichlidogyrus casuarinus</name>
    <dbReference type="NCBI Taxonomy" id="1844966"/>
    <lineage>
        <taxon>Eukaryota</taxon>
        <taxon>Metazoa</taxon>
        <taxon>Spiralia</taxon>
        <taxon>Lophotrochozoa</taxon>
        <taxon>Platyhelminthes</taxon>
        <taxon>Monogenea</taxon>
        <taxon>Monopisthocotylea</taxon>
        <taxon>Dactylogyridea</taxon>
        <taxon>Ancyrocephalidae</taxon>
        <taxon>Cichlidogyrus</taxon>
    </lineage>
</organism>
<keyword evidence="7 13" id="KW-0999">Mitochondrion inner membrane</keyword>
<gene>
    <name evidence="14" type="primary">COX5A</name>
    <name evidence="14" type="ORF">Ciccas_001851</name>
</gene>
<keyword evidence="11 13" id="KW-0472">Membrane</keyword>
<evidence type="ECO:0000256" key="3">
    <source>
        <dbReference type="ARBA" id="ARBA00007972"/>
    </source>
</evidence>
<dbReference type="AlphaFoldDB" id="A0ABD2QIW1"/>
<evidence type="ECO:0000256" key="5">
    <source>
        <dbReference type="ARBA" id="ARBA00022617"/>
    </source>
</evidence>
<dbReference type="GO" id="GO:0006123">
    <property type="term" value="P:mitochondrial electron transport, cytochrome c to oxygen"/>
    <property type="evidence" value="ECO:0007669"/>
    <property type="project" value="UniProtKB-UniRule"/>
</dbReference>
<dbReference type="Proteomes" id="UP001626550">
    <property type="component" value="Unassembled WGS sequence"/>
</dbReference>
<dbReference type="InterPro" id="IPR036545">
    <property type="entry name" value="Cyt_c_oxidase_su5A/6_sf"/>
</dbReference>
<dbReference type="EMBL" id="JBJKFK010000132">
    <property type="protein sequence ID" value="KAL3319484.1"/>
    <property type="molecule type" value="Genomic_DNA"/>
</dbReference>
<keyword evidence="8 13" id="KW-0809">Transit peptide</keyword>
<keyword evidence="15" id="KW-1185">Reference proteome</keyword>
<dbReference type="InterPro" id="IPR003204">
    <property type="entry name" value="Cyt_c_oxidase_su5A/6"/>
</dbReference>
<evidence type="ECO:0000256" key="2">
    <source>
        <dbReference type="ARBA" id="ARBA00004673"/>
    </source>
</evidence>
<proteinExistence type="inferred from homology"/>
<comment type="pathway">
    <text evidence="2 13">Energy metabolism; oxidative phosphorylation.</text>
</comment>
<keyword evidence="9 13" id="KW-0408">Iron</keyword>
<sequence>MSRFLSHVRSFAGISSSKGRVFICFFHFFEAFQPILYAQATARFSTNPDFRNEDEPLEVYRQRYLKAFSHPELDGWWLRRHLQNLHLDDNIPDTEMVSAALKACRKMNELSLAIRFIESLAVKSAVDPSHYDKLIASVKPVMDELGIPSLKELGYDKPELALVQPFDDYN</sequence>
<dbReference type="GO" id="GO:0005743">
    <property type="term" value="C:mitochondrial inner membrane"/>
    <property type="evidence" value="ECO:0007669"/>
    <property type="project" value="UniProtKB-SubCell"/>
</dbReference>
<dbReference type="Pfam" id="PF02284">
    <property type="entry name" value="COX5A"/>
    <property type="match status" value="1"/>
</dbReference>
<evidence type="ECO:0000256" key="11">
    <source>
        <dbReference type="ARBA" id="ARBA00023136"/>
    </source>
</evidence>
<evidence type="ECO:0000256" key="9">
    <source>
        <dbReference type="ARBA" id="ARBA00023004"/>
    </source>
</evidence>
<reference evidence="14 15" key="1">
    <citation type="submission" date="2024-11" db="EMBL/GenBank/DDBJ databases">
        <title>Adaptive evolution of stress response genes in parasites aligns with host niche diversity.</title>
        <authorList>
            <person name="Hahn C."/>
            <person name="Resl P."/>
        </authorList>
    </citation>
    <scope>NUCLEOTIDE SEQUENCE [LARGE SCALE GENOMIC DNA]</scope>
    <source>
        <strain evidence="14">EGGRZ-B1_66</strain>
        <tissue evidence="14">Body</tissue>
    </source>
</reference>
<comment type="subunit">
    <text evidence="13">Component of the cytochrome c oxidase (complex IV, CIV), a multisubunit enzyme composed of a catalytic core of 3 subunits and several supernumerary subunits. The complex exists as a monomer or a dimer and forms supercomplexes (SCs) in the inner mitochondrial membrane with ubiquinol-cytochrome c oxidoreductase (cytochrome b-c1 complex, complex III, CIII).</text>
</comment>
<keyword evidence="10 13" id="KW-0496">Mitochondrion</keyword>
<keyword evidence="6 13" id="KW-0479">Metal-binding</keyword>
<protein>
    <recommendedName>
        <fullName evidence="4 13">Cytochrome c oxidase subunit 5A, mitochondrial</fullName>
    </recommendedName>
    <alternativeName>
        <fullName evidence="12 13">Cytochrome c oxidase polypeptide Va</fullName>
    </alternativeName>
</protein>
<dbReference type="PANTHER" id="PTHR14200">
    <property type="entry name" value="CYTOCHROME C OXIDASE POLYPEPTIDE"/>
    <property type="match status" value="1"/>
</dbReference>
<dbReference type="Gene3D" id="1.25.40.40">
    <property type="entry name" value="Cytochrome c oxidase, subunit Va/VI"/>
    <property type="match status" value="1"/>
</dbReference>
<evidence type="ECO:0000256" key="12">
    <source>
        <dbReference type="ARBA" id="ARBA00031049"/>
    </source>
</evidence>
<comment type="similarity">
    <text evidence="3 13">Belongs to the cytochrome c oxidase subunit 5A family.</text>
</comment>
<evidence type="ECO:0000256" key="1">
    <source>
        <dbReference type="ARBA" id="ARBA00004443"/>
    </source>
</evidence>
<dbReference type="PANTHER" id="PTHR14200:SF11">
    <property type="entry name" value="CYTOCHROME C OXIDASE SUBUNIT 5A, MITOCHONDRIAL"/>
    <property type="match status" value="1"/>
</dbReference>
<comment type="subcellular location">
    <subcellularLocation>
        <location evidence="1 13">Mitochondrion inner membrane</location>
        <topology evidence="1 13">Peripheral membrane protein</topology>
        <orientation evidence="1 13">Matrix side</orientation>
    </subcellularLocation>
</comment>
<evidence type="ECO:0000256" key="13">
    <source>
        <dbReference type="RuleBase" id="RU368103"/>
    </source>
</evidence>
<accession>A0ABD2QIW1</accession>
<comment type="caution">
    <text evidence="14">The sequence shown here is derived from an EMBL/GenBank/DDBJ whole genome shotgun (WGS) entry which is preliminary data.</text>
</comment>
<comment type="function">
    <text evidence="13">Component of the cytochrome c oxidase, the last enzyme in the mitochondrial electron transport chain which drives oxidative phosphorylation. The respiratory chain contains 3 multisubunit complexes succinate dehydrogenase (complex II, CII), ubiquinol-cytochrome c oxidoreductase (cytochrome b-c1 complex, complex III, CIII) and cytochrome c oxidase (complex IV, CIV), that cooperate to transfer electrons derived from NADH and succinate to molecular oxygen, creating an electrochemical gradient over the inner membrane that drives transmembrane transport and the ATP synthase. Cytochrome c oxidase is the component of the respiratory chain that catalyzes the reduction of oxygen to water. Electrons originating from reduced cytochrome c in the intermembrane space (IMS) are transferred via the dinuclear copper A center (CU(A)) of subunit 2 and heme A of subunit 1 to the active site in subunit 1, a binuclear center (BNC) formed by heme A3 and copper B (CU(B)). The BNC reduces molecular oxygen to 2 water molecules using 4 electrons from cytochrome c in the IMS and 4 protons from the mitochondrial matrix.</text>
</comment>
<evidence type="ECO:0000256" key="4">
    <source>
        <dbReference type="ARBA" id="ARBA00021968"/>
    </source>
</evidence>
<dbReference type="GO" id="GO:0046872">
    <property type="term" value="F:metal ion binding"/>
    <property type="evidence" value="ECO:0007669"/>
    <property type="project" value="UniProtKB-UniRule"/>
</dbReference>
<evidence type="ECO:0000256" key="7">
    <source>
        <dbReference type="ARBA" id="ARBA00022792"/>
    </source>
</evidence>
<evidence type="ECO:0000256" key="8">
    <source>
        <dbReference type="ARBA" id="ARBA00022946"/>
    </source>
</evidence>
<name>A0ABD2QIW1_9PLAT</name>
<evidence type="ECO:0000313" key="15">
    <source>
        <dbReference type="Proteomes" id="UP001626550"/>
    </source>
</evidence>
<evidence type="ECO:0000256" key="6">
    <source>
        <dbReference type="ARBA" id="ARBA00022723"/>
    </source>
</evidence>